<name>A0A3M8LLX8_9MICO</name>
<dbReference type="PROSITE" id="PS51257">
    <property type="entry name" value="PROKAR_LIPOPROTEIN"/>
    <property type="match status" value="1"/>
</dbReference>
<keyword evidence="2" id="KW-0732">Signal</keyword>
<feature type="signal peptide" evidence="2">
    <location>
        <begin position="1"/>
        <end position="32"/>
    </location>
</feature>
<keyword evidence="5" id="KW-1185">Reference proteome</keyword>
<feature type="region of interest" description="Disordered" evidence="1">
    <location>
        <begin position="35"/>
        <end position="97"/>
    </location>
</feature>
<evidence type="ECO:0000259" key="3">
    <source>
        <dbReference type="Pfam" id="PF14016"/>
    </source>
</evidence>
<evidence type="ECO:0000256" key="2">
    <source>
        <dbReference type="SAM" id="SignalP"/>
    </source>
</evidence>
<dbReference type="EMBL" id="RDSR01000004">
    <property type="protein sequence ID" value="RNE66480.1"/>
    <property type="molecule type" value="Genomic_DNA"/>
</dbReference>
<accession>A0A3M8LLX8</accession>
<dbReference type="InterPro" id="IPR025326">
    <property type="entry name" value="DUF4232"/>
</dbReference>
<feature type="compositionally biased region" description="Pro residues" evidence="1">
    <location>
        <begin position="59"/>
        <end position="68"/>
    </location>
</feature>
<sequence length="251" mass="24778">MGTRGSFTRRPLIVSGSAMVLLAGMLAGCAPAGTGVSGTGPPAPEPSGSSPAVTAEPTPSLPATPAPGPSASADSGERPTPSNGSGDGGRAVSGADGYVWPQPGYPASGDLGAGAPCRFDVLDVSLLHRPHDSGAGSFFADIVFLNYSDVECTLRGYPAVAFVDDAGGTIGPPATRSGASSPALVLSPGGTATARLHFTQAGAYGCEMATATGLRVRAPGLQDATFLPYRVDTCADDTSTVTVSPVIAPTS</sequence>
<dbReference type="OrthoDB" id="5008023at2"/>
<proteinExistence type="predicted"/>
<evidence type="ECO:0000313" key="4">
    <source>
        <dbReference type="EMBL" id="RNE66480.1"/>
    </source>
</evidence>
<dbReference type="RefSeq" id="WP_123044914.1">
    <property type="nucleotide sequence ID" value="NZ_RDSR01000004.1"/>
</dbReference>
<gene>
    <name evidence="4" type="ORF">EEJ31_03520</name>
</gene>
<reference evidence="4 5" key="1">
    <citation type="submission" date="2018-11" db="EMBL/GenBank/DDBJ databases">
        <title>Cryobacterium sp. nov., isolated from rhizosphere soil of lettuce.</title>
        <authorList>
            <person name="Wang Y."/>
        </authorList>
    </citation>
    <scope>NUCLEOTIDE SEQUENCE [LARGE SCALE GENOMIC DNA]</scope>
    <source>
        <strain evidence="4 5">NEAU-85</strain>
    </source>
</reference>
<protein>
    <submittedName>
        <fullName evidence="4">DUF4232 domain-containing protein</fullName>
    </submittedName>
</protein>
<feature type="domain" description="DUF4232" evidence="3">
    <location>
        <begin position="117"/>
        <end position="246"/>
    </location>
</feature>
<organism evidence="4 5">
    <name type="scientific">Cryobacterium tepidiphilum</name>
    <dbReference type="NCBI Taxonomy" id="2486026"/>
    <lineage>
        <taxon>Bacteria</taxon>
        <taxon>Bacillati</taxon>
        <taxon>Actinomycetota</taxon>
        <taxon>Actinomycetes</taxon>
        <taxon>Micrococcales</taxon>
        <taxon>Microbacteriaceae</taxon>
        <taxon>Cryobacterium</taxon>
    </lineage>
</organism>
<feature type="chain" id="PRO_5018271206" evidence="2">
    <location>
        <begin position="33"/>
        <end position="251"/>
    </location>
</feature>
<feature type="compositionally biased region" description="Low complexity" evidence="1">
    <location>
        <begin position="46"/>
        <end position="58"/>
    </location>
</feature>
<dbReference type="AlphaFoldDB" id="A0A3M8LLX8"/>
<dbReference type="Proteomes" id="UP000279859">
    <property type="component" value="Unassembled WGS sequence"/>
</dbReference>
<dbReference type="Pfam" id="PF14016">
    <property type="entry name" value="DUF4232"/>
    <property type="match status" value="1"/>
</dbReference>
<comment type="caution">
    <text evidence="4">The sequence shown here is derived from an EMBL/GenBank/DDBJ whole genome shotgun (WGS) entry which is preliminary data.</text>
</comment>
<evidence type="ECO:0000313" key="5">
    <source>
        <dbReference type="Proteomes" id="UP000279859"/>
    </source>
</evidence>
<evidence type="ECO:0000256" key="1">
    <source>
        <dbReference type="SAM" id="MobiDB-lite"/>
    </source>
</evidence>